<comment type="caution">
    <text evidence="1">The sequence shown here is derived from an EMBL/GenBank/DDBJ whole genome shotgun (WGS) entry which is preliminary data.</text>
</comment>
<dbReference type="Proteomes" id="UP001153076">
    <property type="component" value="Unassembled WGS sequence"/>
</dbReference>
<reference evidence="1" key="1">
    <citation type="submission" date="2022-04" db="EMBL/GenBank/DDBJ databases">
        <title>Carnegiea gigantea Genome sequencing and assembly v2.</title>
        <authorList>
            <person name="Copetti D."/>
            <person name="Sanderson M.J."/>
            <person name="Burquez A."/>
            <person name="Wojciechowski M.F."/>
        </authorList>
    </citation>
    <scope>NUCLEOTIDE SEQUENCE</scope>
    <source>
        <strain evidence="1">SGP5-SGP5p</strain>
        <tissue evidence="1">Aerial part</tissue>
    </source>
</reference>
<dbReference type="EMBL" id="JAKOGI010000005">
    <property type="protein sequence ID" value="KAJ8452183.1"/>
    <property type="molecule type" value="Genomic_DNA"/>
</dbReference>
<gene>
    <name evidence="1" type="ORF">Cgig2_005988</name>
</gene>
<keyword evidence="2" id="KW-1185">Reference proteome</keyword>
<organism evidence="1 2">
    <name type="scientific">Carnegiea gigantea</name>
    <dbReference type="NCBI Taxonomy" id="171969"/>
    <lineage>
        <taxon>Eukaryota</taxon>
        <taxon>Viridiplantae</taxon>
        <taxon>Streptophyta</taxon>
        <taxon>Embryophyta</taxon>
        <taxon>Tracheophyta</taxon>
        <taxon>Spermatophyta</taxon>
        <taxon>Magnoliopsida</taxon>
        <taxon>eudicotyledons</taxon>
        <taxon>Gunneridae</taxon>
        <taxon>Pentapetalae</taxon>
        <taxon>Caryophyllales</taxon>
        <taxon>Cactineae</taxon>
        <taxon>Cactaceae</taxon>
        <taxon>Cactoideae</taxon>
        <taxon>Echinocereeae</taxon>
        <taxon>Carnegiea</taxon>
    </lineage>
</organism>
<dbReference type="AlphaFoldDB" id="A0A9Q1KZ24"/>
<evidence type="ECO:0000313" key="2">
    <source>
        <dbReference type="Proteomes" id="UP001153076"/>
    </source>
</evidence>
<evidence type="ECO:0000313" key="1">
    <source>
        <dbReference type="EMBL" id="KAJ8452183.1"/>
    </source>
</evidence>
<proteinExistence type="predicted"/>
<accession>A0A9Q1KZ24</accession>
<protein>
    <submittedName>
        <fullName evidence="1">Uncharacterized protein</fullName>
    </submittedName>
</protein>
<sequence>MSNHYYKLRSNSPKAREKDLGNESSSLFEMIFQCCSLESHWRVAAEESGALNSHTIEVTLIIYDLGYALQEHLNSHCSPIDHYLKDLCRLGSPNQFGDGSVKGFKLAHSVISQTSLGKGKQMVKGCILVSAFQLPVPSRATPPKLPPVVTALQQHWEDWGKIVHVKPSIGRDLTDRNMCTVARSALLEMNNP</sequence>
<name>A0A9Q1KZ24_9CARY</name>